<dbReference type="InterPro" id="IPR003593">
    <property type="entry name" value="AAA+_ATPase"/>
</dbReference>
<feature type="region of interest" description="Disordered" evidence="11">
    <location>
        <begin position="555"/>
        <end position="585"/>
    </location>
</feature>
<evidence type="ECO:0000256" key="7">
    <source>
        <dbReference type="ARBA" id="ARBA00023204"/>
    </source>
</evidence>
<evidence type="ECO:0000256" key="1">
    <source>
        <dbReference type="ARBA" id="ARBA00003618"/>
    </source>
</evidence>
<accession>A0AAW9QCJ5</accession>
<reference evidence="13 14" key="1">
    <citation type="submission" date="2024-02" db="EMBL/GenBank/DDBJ databases">
        <title>Genome sequence of Aquincola sp. MAHUQ-54.</title>
        <authorList>
            <person name="Huq M.A."/>
        </authorList>
    </citation>
    <scope>NUCLEOTIDE SEQUENCE [LARGE SCALE GENOMIC DNA]</scope>
    <source>
        <strain evidence="13 14">MAHUQ-54</strain>
    </source>
</reference>
<dbReference type="GO" id="GO:0006281">
    <property type="term" value="P:DNA repair"/>
    <property type="evidence" value="ECO:0007669"/>
    <property type="project" value="UniProtKB-KW"/>
</dbReference>
<dbReference type="Pfam" id="PF02463">
    <property type="entry name" value="SMC_N"/>
    <property type="match status" value="1"/>
</dbReference>
<dbReference type="NCBIfam" id="NF008121">
    <property type="entry name" value="PRK10869.1"/>
    <property type="match status" value="1"/>
</dbReference>
<sequence>MLRRLALRDFVIVPALEIDLEPGFSVLTGETGAGKSILIDALQLALGSRGDAGVVREGAARADITAEFDLPASLAGWLVQAGFDAGADEGLLLLRRSIDAQGKSRAWVNGNAATLAQLREAAEHLLDIHGQHAWQSLTRPAAVRALLDAQAGVDPRPLADAWSAVRAAADALEAARAQHDGIERERERLAWQIGEVAKLAPGEGEWDEISTEHQRSSHAQALLDAARQALDAVAEADTSADGLTSRALDALADVVHHDPQLADVIEVLRGAQAQLEDAAHTLHVYLGRTEVDPQRLAALDERMGAWMSLARRYRRPPSELPALLSQWRAELAALDAAADLEALQRAHEGAHRAYLDEARRVSRARAAAAGPLGEAVTLAMQQLGMGGGRFEVALLPQEAPQSYGLESVEFRVAGHAGSTPRALAKVASGGELSRLALAIAVTTAAQDDEGAGTLIFDEIDAGVGGAVADTVGRLMKQLGRRRQVMAVTHLAQVAACADRHFVVSKAAQRGITTSDVQPVAGEARVSEVARMLGGDRLATSLAHAEQLLAHAGLAPAAAPDAPASPLRRKPARKSATASSRNRSRA</sequence>
<dbReference type="CDD" id="cd03241">
    <property type="entry name" value="ABC_RecN"/>
    <property type="match status" value="2"/>
</dbReference>
<comment type="similarity">
    <text evidence="2 9">Belongs to the RecN family.</text>
</comment>
<dbReference type="PANTHER" id="PTHR11059">
    <property type="entry name" value="DNA REPAIR PROTEIN RECN"/>
    <property type="match status" value="1"/>
</dbReference>
<dbReference type="SUPFAM" id="SSF52540">
    <property type="entry name" value="P-loop containing nucleoside triphosphate hydrolases"/>
    <property type="match status" value="2"/>
</dbReference>
<comment type="caution">
    <text evidence="13">The sequence shown here is derived from an EMBL/GenBank/DDBJ whole genome shotgun (WGS) entry which is preliminary data.</text>
</comment>
<dbReference type="EMBL" id="JAZIBG010000028">
    <property type="protein sequence ID" value="MEF7614940.1"/>
    <property type="molecule type" value="Genomic_DNA"/>
</dbReference>
<dbReference type="InterPro" id="IPR027417">
    <property type="entry name" value="P-loop_NTPase"/>
</dbReference>
<evidence type="ECO:0000256" key="9">
    <source>
        <dbReference type="PIRNR" id="PIRNR003128"/>
    </source>
</evidence>
<keyword evidence="7 9" id="KW-0234">DNA repair</keyword>
<dbReference type="PIRSF" id="PIRSF003128">
    <property type="entry name" value="RecN"/>
    <property type="match status" value="1"/>
</dbReference>
<organism evidence="13 14">
    <name type="scientific">Aquincola agrisoli</name>
    <dbReference type="NCBI Taxonomy" id="3119538"/>
    <lineage>
        <taxon>Bacteria</taxon>
        <taxon>Pseudomonadati</taxon>
        <taxon>Pseudomonadota</taxon>
        <taxon>Betaproteobacteria</taxon>
        <taxon>Burkholderiales</taxon>
        <taxon>Sphaerotilaceae</taxon>
        <taxon>Aquincola</taxon>
    </lineage>
</organism>
<dbReference type="Proteomes" id="UP001336250">
    <property type="component" value="Unassembled WGS sequence"/>
</dbReference>
<evidence type="ECO:0000313" key="14">
    <source>
        <dbReference type="Proteomes" id="UP001336250"/>
    </source>
</evidence>
<evidence type="ECO:0000256" key="10">
    <source>
        <dbReference type="SAM" id="Coils"/>
    </source>
</evidence>
<dbReference type="GO" id="GO:0009432">
    <property type="term" value="P:SOS response"/>
    <property type="evidence" value="ECO:0007669"/>
    <property type="project" value="TreeGrafter"/>
</dbReference>
<proteinExistence type="inferred from homology"/>
<evidence type="ECO:0000256" key="6">
    <source>
        <dbReference type="ARBA" id="ARBA00022840"/>
    </source>
</evidence>
<name>A0AAW9QCJ5_9BURK</name>
<keyword evidence="10" id="KW-0175">Coiled coil</keyword>
<keyword evidence="6" id="KW-0067">ATP-binding</keyword>
<evidence type="ECO:0000256" key="5">
    <source>
        <dbReference type="ARBA" id="ARBA00022763"/>
    </source>
</evidence>
<dbReference type="RefSeq" id="WP_332290030.1">
    <property type="nucleotide sequence ID" value="NZ_JAZIBG010000028.1"/>
</dbReference>
<protein>
    <recommendedName>
        <fullName evidence="3 9">DNA repair protein RecN</fullName>
    </recommendedName>
    <alternativeName>
        <fullName evidence="8 9">Recombination protein N</fullName>
    </alternativeName>
</protein>
<dbReference type="NCBIfam" id="TIGR00634">
    <property type="entry name" value="recN"/>
    <property type="match status" value="1"/>
</dbReference>
<keyword evidence="4" id="KW-0547">Nucleotide-binding</keyword>
<evidence type="ECO:0000256" key="11">
    <source>
        <dbReference type="SAM" id="MobiDB-lite"/>
    </source>
</evidence>
<feature type="domain" description="AAA+ ATPase" evidence="12">
    <location>
        <begin position="21"/>
        <end position="507"/>
    </location>
</feature>
<dbReference type="Gene3D" id="3.40.50.300">
    <property type="entry name" value="P-loop containing nucleotide triphosphate hydrolases"/>
    <property type="match status" value="2"/>
</dbReference>
<evidence type="ECO:0000256" key="2">
    <source>
        <dbReference type="ARBA" id="ARBA00009441"/>
    </source>
</evidence>
<keyword evidence="5 9" id="KW-0227">DNA damage</keyword>
<dbReference type="InterPro" id="IPR004604">
    <property type="entry name" value="DNA_recomb/repair_RecN"/>
</dbReference>
<dbReference type="GO" id="GO:0043590">
    <property type="term" value="C:bacterial nucleoid"/>
    <property type="evidence" value="ECO:0007669"/>
    <property type="project" value="TreeGrafter"/>
</dbReference>
<dbReference type="GO" id="GO:0005524">
    <property type="term" value="F:ATP binding"/>
    <property type="evidence" value="ECO:0007669"/>
    <property type="project" value="UniProtKB-KW"/>
</dbReference>
<comment type="function">
    <text evidence="1 9">May be involved in recombinational repair of damaged DNA.</text>
</comment>
<evidence type="ECO:0000313" key="13">
    <source>
        <dbReference type="EMBL" id="MEF7614940.1"/>
    </source>
</evidence>
<dbReference type="SMART" id="SM00382">
    <property type="entry name" value="AAA"/>
    <property type="match status" value="1"/>
</dbReference>
<evidence type="ECO:0000256" key="8">
    <source>
        <dbReference type="ARBA" id="ARBA00033408"/>
    </source>
</evidence>
<gene>
    <name evidence="13" type="primary">recN</name>
    <name evidence="13" type="ORF">V4F39_13540</name>
</gene>
<dbReference type="AlphaFoldDB" id="A0AAW9QCJ5"/>
<feature type="compositionally biased region" description="Low complexity" evidence="11">
    <location>
        <begin position="573"/>
        <end position="585"/>
    </location>
</feature>
<keyword evidence="14" id="KW-1185">Reference proteome</keyword>
<dbReference type="InterPro" id="IPR003395">
    <property type="entry name" value="RecF/RecN/SMC_N"/>
</dbReference>
<evidence type="ECO:0000256" key="4">
    <source>
        <dbReference type="ARBA" id="ARBA00022741"/>
    </source>
</evidence>
<dbReference type="PANTHER" id="PTHR11059:SF0">
    <property type="entry name" value="DNA REPAIR PROTEIN RECN"/>
    <property type="match status" value="1"/>
</dbReference>
<feature type="coiled-coil region" evidence="10">
    <location>
        <begin position="165"/>
        <end position="192"/>
    </location>
</feature>
<evidence type="ECO:0000259" key="12">
    <source>
        <dbReference type="SMART" id="SM00382"/>
    </source>
</evidence>
<feature type="compositionally biased region" description="Low complexity" evidence="11">
    <location>
        <begin position="555"/>
        <end position="565"/>
    </location>
</feature>
<evidence type="ECO:0000256" key="3">
    <source>
        <dbReference type="ARBA" id="ARBA00021315"/>
    </source>
</evidence>
<dbReference type="GO" id="GO:0006310">
    <property type="term" value="P:DNA recombination"/>
    <property type="evidence" value="ECO:0007669"/>
    <property type="project" value="InterPro"/>
</dbReference>